<gene>
    <name evidence="2" type="ORF">P9B03_02120</name>
</gene>
<sequence length="90" mass="10359">MNLTLGDLLYLIVLSIGGIGIFLFHAIILKVLTFKFALIIYALIAIITINAFGWFWNLPNIYQIVLSMLIVYTVILIDILCWYNQHKTKI</sequence>
<dbReference type="RefSeq" id="WP_326121543.1">
    <property type="nucleotide sequence ID" value="NZ_JARSFG010000003.1"/>
</dbReference>
<dbReference type="AlphaFoldDB" id="A0AAW9NL74"/>
<evidence type="ECO:0000313" key="2">
    <source>
        <dbReference type="EMBL" id="MEC1177267.1"/>
    </source>
</evidence>
<protein>
    <recommendedName>
        <fullName evidence="4">DUF2651 domain-containing protein</fullName>
    </recommendedName>
</protein>
<evidence type="ECO:0000313" key="3">
    <source>
        <dbReference type="Proteomes" id="UP001344888"/>
    </source>
</evidence>
<evidence type="ECO:0000256" key="1">
    <source>
        <dbReference type="SAM" id="Phobius"/>
    </source>
</evidence>
<keyword evidence="1" id="KW-0472">Membrane</keyword>
<dbReference type="Proteomes" id="UP001344888">
    <property type="component" value="Unassembled WGS sequence"/>
</dbReference>
<accession>A0AAW9NL74</accession>
<feature type="transmembrane region" description="Helical" evidence="1">
    <location>
        <begin position="61"/>
        <end position="83"/>
    </location>
</feature>
<feature type="transmembrane region" description="Helical" evidence="1">
    <location>
        <begin position="6"/>
        <end position="29"/>
    </location>
</feature>
<evidence type="ECO:0008006" key="4">
    <source>
        <dbReference type="Google" id="ProtNLM"/>
    </source>
</evidence>
<name>A0AAW9NL74_9BACL</name>
<keyword evidence="1" id="KW-1133">Transmembrane helix</keyword>
<reference evidence="2 3" key="1">
    <citation type="submission" date="2023-03" db="EMBL/GenBank/DDBJ databases">
        <title>Bacillus Genome Sequencing.</title>
        <authorList>
            <person name="Dunlap C."/>
        </authorList>
    </citation>
    <scope>NUCLEOTIDE SEQUENCE [LARGE SCALE GENOMIC DNA]</scope>
    <source>
        <strain evidence="2 3">B-59205</strain>
    </source>
</reference>
<keyword evidence="3" id="KW-1185">Reference proteome</keyword>
<dbReference type="EMBL" id="JARSFG010000003">
    <property type="protein sequence ID" value="MEC1177267.1"/>
    <property type="molecule type" value="Genomic_DNA"/>
</dbReference>
<organism evidence="2 3">
    <name type="scientific">Metasolibacillus meyeri</name>
    <dbReference type="NCBI Taxonomy" id="1071052"/>
    <lineage>
        <taxon>Bacteria</taxon>
        <taxon>Bacillati</taxon>
        <taxon>Bacillota</taxon>
        <taxon>Bacilli</taxon>
        <taxon>Bacillales</taxon>
        <taxon>Caryophanaceae</taxon>
        <taxon>Metasolibacillus</taxon>
    </lineage>
</organism>
<feature type="transmembrane region" description="Helical" evidence="1">
    <location>
        <begin position="36"/>
        <end position="55"/>
    </location>
</feature>
<proteinExistence type="predicted"/>
<keyword evidence="1" id="KW-0812">Transmembrane</keyword>
<comment type="caution">
    <text evidence="2">The sequence shown here is derived from an EMBL/GenBank/DDBJ whole genome shotgun (WGS) entry which is preliminary data.</text>
</comment>